<keyword evidence="1" id="KW-0812">Transmembrane</keyword>
<proteinExistence type="predicted"/>
<gene>
    <name evidence="2" type="ORF">Prudu_014544</name>
</gene>
<name>A0A4Y1RH72_PRUDU</name>
<reference evidence="2" key="1">
    <citation type="journal article" date="2019" name="Science">
        <title>Mutation of a bHLH transcription factor allowed almond domestication.</title>
        <authorList>
            <person name="Sanchez-Perez R."/>
            <person name="Pavan S."/>
            <person name="Mazzeo R."/>
            <person name="Moldovan C."/>
            <person name="Aiese Cigliano R."/>
            <person name="Del Cueto J."/>
            <person name="Ricciardi F."/>
            <person name="Lotti C."/>
            <person name="Ricciardi L."/>
            <person name="Dicenta F."/>
            <person name="Lopez-Marques R.L."/>
            <person name="Lindberg Moller B."/>
        </authorList>
    </citation>
    <scope>NUCLEOTIDE SEQUENCE</scope>
</reference>
<organism evidence="2">
    <name type="scientific">Prunus dulcis</name>
    <name type="common">Almond</name>
    <name type="synonym">Amygdalus dulcis</name>
    <dbReference type="NCBI Taxonomy" id="3755"/>
    <lineage>
        <taxon>Eukaryota</taxon>
        <taxon>Viridiplantae</taxon>
        <taxon>Streptophyta</taxon>
        <taxon>Embryophyta</taxon>
        <taxon>Tracheophyta</taxon>
        <taxon>Spermatophyta</taxon>
        <taxon>Magnoliopsida</taxon>
        <taxon>eudicotyledons</taxon>
        <taxon>Gunneridae</taxon>
        <taxon>Pentapetalae</taxon>
        <taxon>rosids</taxon>
        <taxon>fabids</taxon>
        <taxon>Rosales</taxon>
        <taxon>Rosaceae</taxon>
        <taxon>Amygdaloideae</taxon>
        <taxon>Amygdaleae</taxon>
        <taxon>Prunus</taxon>
    </lineage>
</organism>
<dbReference type="AlphaFoldDB" id="A0A4Y1RH72"/>
<dbReference type="EMBL" id="AP019301">
    <property type="protein sequence ID" value="BBH03622.1"/>
    <property type="molecule type" value="Genomic_DNA"/>
</dbReference>
<evidence type="ECO:0000256" key="1">
    <source>
        <dbReference type="SAM" id="Phobius"/>
    </source>
</evidence>
<protein>
    <submittedName>
        <fullName evidence="2">Uncharacterized protein</fullName>
    </submittedName>
</protein>
<accession>A0A4Y1RH72</accession>
<sequence length="196" mass="22176">MFIEAKIQQNPPQKTQMFSWNPDFHENFHNDFYIGCNLGDGHKQADRSDCCIEFDARYNYSPAFTFFAYANAVVSAFSLLSLFLAQSCQLLHLVPPRFDDAVLVACWMLCCDCYRVRGKYGNSHSVGLQSVITLENSVKEGPILWFSLTCLSFSCSCLPSARPPSPDRFWFRSSSSVLLAVAVEEEEVLFSLCCRS</sequence>
<keyword evidence="1" id="KW-1133">Transmembrane helix</keyword>
<feature type="transmembrane region" description="Helical" evidence="1">
    <location>
        <begin position="66"/>
        <end position="85"/>
    </location>
</feature>
<evidence type="ECO:0000313" key="2">
    <source>
        <dbReference type="EMBL" id="BBH03622.1"/>
    </source>
</evidence>
<keyword evidence="1" id="KW-0472">Membrane</keyword>